<dbReference type="Pfam" id="PF01869">
    <property type="entry name" value="BcrAD_BadFG"/>
    <property type="match status" value="1"/>
</dbReference>
<accession>A0A6J6Q8Q4</accession>
<dbReference type="InterPro" id="IPR052519">
    <property type="entry name" value="Euk-type_GlcNAc_Kinase"/>
</dbReference>
<dbReference type="PANTHER" id="PTHR43190:SF3">
    <property type="entry name" value="N-ACETYL-D-GLUCOSAMINE KINASE"/>
    <property type="match status" value="1"/>
</dbReference>
<dbReference type="PANTHER" id="PTHR43190">
    <property type="entry name" value="N-ACETYL-D-GLUCOSAMINE KINASE"/>
    <property type="match status" value="1"/>
</dbReference>
<evidence type="ECO:0000259" key="1">
    <source>
        <dbReference type="Pfam" id="PF01869"/>
    </source>
</evidence>
<protein>
    <submittedName>
        <fullName evidence="2">Unannotated protein</fullName>
    </submittedName>
</protein>
<proteinExistence type="predicted"/>
<gene>
    <name evidence="2" type="ORF">UFOPK2655_00476</name>
    <name evidence="3" type="ORF">UFOPK3077_01047</name>
    <name evidence="4" type="ORF">UFOPK4444_00642</name>
</gene>
<evidence type="ECO:0000313" key="2">
    <source>
        <dbReference type="EMBL" id="CAB4706792.1"/>
    </source>
</evidence>
<organism evidence="2">
    <name type="scientific">freshwater metagenome</name>
    <dbReference type="NCBI Taxonomy" id="449393"/>
    <lineage>
        <taxon>unclassified sequences</taxon>
        <taxon>metagenomes</taxon>
        <taxon>ecological metagenomes</taxon>
    </lineage>
</organism>
<name>A0A6J6Q8Q4_9ZZZZ</name>
<dbReference type="EMBL" id="CAEZYE010000017">
    <property type="protein sequence ID" value="CAB4706792.1"/>
    <property type="molecule type" value="Genomic_DNA"/>
</dbReference>
<feature type="domain" description="ATPase BadF/BadG/BcrA/BcrD type" evidence="1">
    <location>
        <begin position="14"/>
        <end position="305"/>
    </location>
</feature>
<dbReference type="SUPFAM" id="SSF53067">
    <property type="entry name" value="Actin-like ATPase domain"/>
    <property type="match status" value="2"/>
</dbReference>
<evidence type="ECO:0000313" key="4">
    <source>
        <dbReference type="EMBL" id="CAB5150709.1"/>
    </source>
</evidence>
<dbReference type="EMBL" id="CAFBRZ010000029">
    <property type="protein sequence ID" value="CAB5150709.1"/>
    <property type="molecule type" value="Genomic_DNA"/>
</dbReference>
<dbReference type="Gene3D" id="3.30.420.40">
    <property type="match status" value="2"/>
</dbReference>
<dbReference type="EMBL" id="CAFAAS010000011">
    <property type="protein sequence ID" value="CAB4808952.1"/>
    <property type="molecule type" value="Genomic_DNA"/>
</dbReference>
<dbReference type="AlphaFoldDB" id="A0A6J6Q8Q4"/>
<dbReference type="InterPro" id="IPR043129">
    <property type="entry name" value="ATPase_NBD"/>
</dbReference>
<sequence>MLECSGSLMPKAILGIDGGGTKTHAVLVDLHGNILGTAANGGANWERIGLAAVEKSLDELINTVLVKANTAREDIAASTFALAGIDWHEDEELFAPIVKTLDLQGRSNLVNDSIAALFAGIPDGIGCVSIAGTGGKTAGSDGDTTLQTMGMELGEGGGAGQLINLALDSIARMHHGSAKSTQMYLRIPKAVGFSSPEDFFISIARGRVRLDERLSPLIFELAVSGDTAALDVVNRVAHQHAIDIHGIATQLNFHHKPITVIRAGGLHTAGCAVFDATFESEVKRLLGNAHVHVLDIAPAFGAVIHAAHKFFGALAPEFLENLLAAARKVEL</sequence>
<reference evidence="2" key="1">
    <citation type="submission" date="2020-05" db="EMBL/GenBank/DDBJ databases">
        <authorList>
            <person name="Chiriac C."/>
            <person name="Salcher M."/>
            <person name="Ghai R."/>
            <person name="Kavagutti S V."/>
        </authorList>
    </citation>
    <scope>NUCLEOTIDE SEQUENCE</scope>
</reference>
<evidence type="ECO:0000313" key="3">
    <source>
        <dbReference type="EMBL" id="CAB4808952.1"/>
    </source>
</evidence>
<dbReference type="InterPro" id="IPR002731">
    <property type="entry name" value="ATPase_BadF"/>
</dbReference>